<evidence type="ECO:0000256" key="4">
    <source>
        <dbReference type="PROSITE-ProRule" id="PRU00325"/>
    </source>
</evidence>
<proteinExistence type="predicted"/>
<dbReference type="Proteomes" id="UP001237642">
    <property type="component" value="Unassembled WGS sequence"/>
</dbReference>
<dbReference type="AlphaFoldDB" id="A0AAD8M234"/>
<accession>A0AAD8M234</accession>
<name>A0AAD8M234_9APIA</name>
<feature type="domain" description="SWIM-type" evidence="6">
    <location>
        <begin position="38"/>
        <end position="70"/>
    </location>
</feature>
<evidence type="ECO:0000256" key="3">
    <source>
        <dbReference type="ARBA" id="ARBA00022833"/>
    </source>
</evidence>
<keyword evidence="3" id="KW-0862">Zinc</keyword>
<dbReference type="PANTHER" id="PTHR31973">
    <property type="entry name" value="POLYPROTEIN, PUTATIVE-RELATED"/>
    <property type="match status" value="1"/>
</dbReference>
<dbReference type="SMART" id="SM00575">
    <property type="entry name" value="ZnF_PMZ"/>
    <property type="match status" value="1"/>
</dbReference>
<evidence type="ECO:0000256" key="2">
    <source>
        <dbReference type="ARBA" id="ARBA00022771"/>
    </source>
</evidence>
<evidence type="ECO:0000313" key="7">
    <source>
        <dbReference type="EMBL" id="KAK1356613.1"/>
    </source>
</evidence>
<feature type="compositionally biased region" description="Basic residues" evidence="5">
    <location>
        <begin position="112"/>
        <end position="123"/>
    </location>
</feature>
<evidence type="ECO:0000256" key="1">
    <source>
        <dbReference type="ARBA" id="ARBA00022723"/>
    </source>
</evidence>
<reference evidence="7" key="2">
    <citation type="submission" date="2023-05" db="EMBL/GenBank/DDBJ databases">
        <authorList>
            <person name="Schelkunov M.I."/>
        </authorList>
    </citation>
    <scope>NUCLEOTIDE SEQUENCE</scope>
    <source>
        <strain evidence="7">Hsosn_3</strain>
        <tissue evidence="7">Leaf</tissue>
    </source>
</reference>
<organism evidence="7 8">
    <name type="scientific">Heracleum sosnowskyi</name>
    <dbReference type="NCBI Taxonomy" id="360622"/>
    <lineage>
        <taxon>Eukaryota</taxon>
        <taxon>Viridiplantae</taxon>
        <taxon>Streptophyta</taxon>
        <taxon>Embryophyta</taxon>
        <taxon>Tracheophyta</taxon>
        <taxon>Spermatophyta</taxon>
        <taxon>Magnoliopsida</taxon>
        <taxon>eudicotyledons</taxon>
        <taxon>Gunneridae</taxon>
        <taxon>Pentapetalae</taxon>
        <taxon>asterids</taxon>
        <taxon>campanulids</taxon>
        <taxon>Apiales</taxon>
        <taxon>Apiaceae</taxon>
        <taxon>Apioideae</taxon>
        <taxon>apioid superclade</taxon>
        <taxon>Tordylieae</taxon>
        <taxon>Tordyliinae</taxon>
        <taxon>Heracleum</taxon>
    </lineage>
</organism>
<keyword evidence="1" id="KW-0479">Metal-binding</keyword>
<feature type="compositionally biased region" description="Basic residues" evidence="5">
    <location>
        <begin position="79"/>
        <end position="91"/>
    </location>
</feature>
<protein>
    <recommendedName>
        <fullName evidence="6">SWIM-type domain-containing protein</fullName>
    </recommendedName>
</protein>
<dbReference type="PANTHER" id="PTHR31973:SF187">
    <property type="entry name" value="MUTATOR TRANSPOSASE MUDRA PROTEIN"/>
    <property type="match status" value="1"/>
</dbReference>
<dbReference type="InterPro" id="IPR007527">
    <property type="entry name" value="Znf_SWIM"/>
</dbReference>
<feature type="compositionally biased region" description="Polar residues" evidence="5">
    <location>
        <begin position="126"/>
        <end position="135"/>
    </location>
</feature>
<sequence length="181" mass="20318">MTDQQKGLKNAIDNLLPRAEHRTGADECEVRDIDGGQWVVNMTRKTCSCRRWELRGYPCSHGCAALFAMNERPEDNLHARRMPGRPKKNRRREQGEPGAGVKLGKKGVIMRERRRQQLKKKKQNRESGQGANEGQQPKRKRGRPTKAGNVQVLPPPPPLPPPGVGVYVFKDGTIQVSSQPV</sequence>
<evidence type="ECO:0000313" key="8">
    <source>
        <dbReference type="Proteomes" id="UP001237642"/>
    </source>
</evidence>
<keyword evidence="2 4" id="KW-0863">Zinc-finger</keyword>
<evidence type="ECO:0000256" key="5">
    <source>
        <dbReference type="SAM" id="MobiDB-lite"/>
    </source>
</evidence>
<feature type="region of interest" description="Disordered" evidence="5">
    <location>
        <begin position="74"/>
        <end position="167"/>
    </location>
</feature>
<gene>
    <name evidence="7" type="ORF">POM88_049869</name>
</gene>
<keyword evidence="8" id="KW-1185">Reference proteome</keyword>
<dbReference type="GO" id="GO:0008270">
    <property type="term" value="F:zinc ion binding"/>
    <property type="evidence" value="ECO:0007669"/>
    <property type="project" value="UniProtKB-KW"/>
</dbReference>
<dbReference type="InterPro" id="IPR006564">
    <property type="entry name" value="Znf_PMZ"/>
</dbReference>
<reference evidence="7" key="1">
    <citation type="submission" date="2023-02" db="EMBL/GenBank/DDBJ databases">
        <title>Genome of toxic invasive species Heracleum sosnowskyi carries increased number of genes despite the absence of recent whole-genome duplications.</title>
        <authorList>
            <person name="Schelkunov M."/>
            <person name="Shtratnikova V."/>
            <person name="Makarenko M."/>
            <person name="Klepikova A."/>
            <person name="Omelchenko D."/>
            <person name="Novikova G."/>
            <person name="Obukhova E."/>
            <person name="Bogdanov V."/>
            <person name="Penin A."/>
            <person name="Logacheva M."/>
        </authorList>
    </citation>
    <scope>NUCLEOTIDE SEQUENCE</scope>
    <source>
        <strain evidence="7">Hsosn_3</strain>
        <tissue evidence="7">Leaf</tissue>
    </source>
</reference>
<comment type="caution">
    <text evidence="7">The sequence shown here is derived from an EMBL/GenBank/DDBJ whole genome shotgun (WGS) entry which is preliminary data.</text>
</comment>
<dbReference type="EMBL" id="JAUIZM010000011">
    <property type="protein sequence ID" value="KAK1356613.1"/>
    <property type="molecule type" value="Genomic_DNA"/>
</dbReference>
<dbReference type="PROSITE" id="PS50966">
    <property type="entry name" value="ZF_SWIM"/>
    <property type="match status" value="1"/>
</dbReference>
<feature type="compositionally biased region" description="Pro residues" evidence="5">
    <location>
        <begin position="153"/>
        <end position="163"/>
    </location>
</feature>
<dbReference type="Pfam" id="PF04434">
    <property type="entry name" value="SWIM"/>
    <property type="match status" value="1"/>
</dbReference>
<evidence type="ECO:0000259" key="6">
    <source>
        <dbReference type="PROSITE" id="PS50966"/>
    </source>
</evidence>